<evidence type="ECO:0000313" key="1">
    <source>
        <dbReference type="EMBL" id="MBB4675560.1"/>
    </source>
</evidence>
<reference evidence="1 2" key="1">
    <citation type="submission" date="2020-08" db="EMBL/GenBank/DDBJ databases">
        <title>Sequencing the genomes of 1000 actinobacteria strains.</title>
        <authorList>
            <person name="Klenk H.-P."/>
        </authorList>
    </citation>
    <scope>NUCLEOTIDE SEQUENCE [LARGE SCALE GENOMIC DNA]</scope>
    <source>
        <strain evidence="1 2">DSM 44230</strain>
    </source>
</reference>
<dbReference type="EMBL" id="JACHMH010000001">
    <property type="protein sequence ID" value="MBB4675560.1"/>
    <property type="molecule type" value="Genomic_DNA"/>
</dbReference>
<evidence type="ECO:0000313" key="2">
    <source>
        <dbReference type="Proteomes" id="UP000533598"/>
    </source>
</evidence>
<dbReference type="RefSeq" id="WP_185001518.1">
    <property type="nucleotide sequence ID" value="NZ_BAAAUI010000040.1"/>
</dbReference>
<protein>
    <submittedName>
        <fullName evidence="1">Uncharacterized protein</fullName>
    </submittedName>
</protein>
<keyword evidence="2" id="KW-1185">Reference proteome</keyword>
<name>A0A7W7FS42_9PSEU</name>
<sequence>MTNATDAVRVLRVWQTPTNPVAYRCPQGHGVLGLFSDREADTGLILACAACSHRVPVDAATVDRAAAAADTPPTMAFGAEEIPAGHGSWRGQLDNGLVRTHGWLLVGNRPVSSGLLSAIGGFLVSLGFLAGNALWPVLTTALGYGLWKLTVVRLRPASRVRNHSLITARELVEGDFVRRYGQIGPVARVESATPWTDGLIAVHFTGGGQARWEPTRQVWVAELLD</sequence>
<dbReference type="Proteomes" id="UP000533598">
    <property type="component" value="Unassembled WGS sequence"/>
</dbReference>
<proteinExistence type="predicted"/>
<comment type="caution">
    <text evidence="1">The sequence shown here is derived from an EMBL/GenBank/DDBJ whole genome shotgun (WGS) entry which is preliminary data.</text>
</comment>
<organism evidence="1 2">
    <name type="scientific">Crossiella cryophila</name>
    <dbReference type="NCBI Taxonomy" id="43355"/>
    <lineage>
        <taxon>Bacteria</taxon>
        <taxon>Bacillati</taxon>
        <taxon>Actinomycetota</taxon>
        <taxon>Actinomycetes</taxon>
        <taxon>Pseudonocardiales</taxon>
        <taxon>Pseudonocardiaceae</taxon>
        <taxon>Crossiella</taxon>
    </lineage>
</organism>
<gene>
    <name evidence="1" type="ORF">HNR67_001678</name>
</gene>
<accession>A0A7W7FS42</accession>
<dbReference type="AlphaFoldDB" id="A0A7W7FS42"/>